<dbReference type="GO" id="GO:0006506">
    <property type="term" value="P:GPI anchor biosynthetic process"/>
    <property type="evidence" value="ECO:0007669"/>
    <property type="project" value="UniProtKB-UniPathway"/>
</dbReference>
<feature type="transmembrane region" description="Helical" evidence="10">
    <location>
        <begin position="164"/>
        <end position="188"/>
    </location>
</feature>
<sequence length="368" mass="41774">MKKLLLIALIIRLALQLVAGWAIAYLPFRPSYPHWDITLINQGPEWLWFWGGFDGVHYLNIAEKGYEYGLTQAFFPLYPLLIRWLNLFGNSLVTALIISHLSLIGFLYCFIKLGRLDFKAATIKWAGVLLLLFPAGFFLFGVYTESLFLFLTAACFYLARRRQWGWAAIMAGLASGTRLVGIFLLPAILWEYYKVKKPKLLPLAGYSLIASSGLLLYLNYLQQRFGDFLIFVHSQSGFGAGRQVAELVLPYQVIARYFKMFLSVSPGNNIYPVLIFEFLATLGFAALIIYALWKKLRPSYLLFIIPALLLPTLTGTFASMPRYGLIAFPLFYLLGNLKNKPVKIILALSFGLTLAWALIRFSRGLWLS</sequence>
<dbReference type="Pfam" id="PF04188">
    <property type="entry name" value="Mannosyl_trans2"/>
    <property type="match status" value="1"/>
</dbReference>
<dbReference type="UniPathway" id="UPA00196"/>
<evidence type="ECO:0000256" key="2">
    <source>
        <dbReference type="ARBA" id="ARBA00004687"/>
    </source>
</evidence>
<name>A0A1F5DKD0_9BACT</name>
<dbReference type="GO" id="GO:0031501">
    <property type="term" value="C:mannosyltransferase complex"/>
    <property type="evidence" value="ECO:0007669"/>
    <property type="project" value="TreeGrafter"/>
</dbReference>
<feature type="transmembrane region" description="Helical" evidence="10">
    <location>
        <begin position="87"/>
        <end position="111"/>
    </location>
</feature>
<evidence type="ECO:0000256" key="7">
    <source>
        <dbReference type="ARBA" id="ARBA00022824"/>
    </source>
</evidence>
<keyword evidence="6 10" id="KW-0812">Transmembrane</keyword>
<dbReference type="GO" id="GO:0016020">
    <property type="term" value="C:membrane"/>
    <property type="evidence" value="ECO:0007669"/>
    <property type="project" value="GOC"/>
</dbReference>
<evidence type="ECO:0000256" key="6">
    <source>
        <dbReference type="ARBA" id="ARBA00022692"/>
    </source>
</evidence>
<comment type="pathway">
    <text evidence="2">Glycolipid biosynthesis; glycosylphosphatidylinositol-anchor biosynthesis.</text>
</comment>
<evidence type="ECO:0000256" key="1">
    <source>
        <dbReference type="ARBA" id="ARBA00004477"/>
    </source>
</evidence>
<feature type="transmembrane region" description="Helical" evidence="10">
    <location>
        <begin position="123"/>
        <end position="144"/>
    </location>
</feature>
<keyword evidence="9 10" id="KW-0472">Membrane</keyword>
<organism evidence="11 12">
    <name type="scientific">Candidatus Beckwithbacteria bacterium RIFCSPHIGHO2_12_FULL_47_17</name>
    <dbReference type="NCBI Taxonomy" id="1797460"/>
    <lineage>
        <taxon>Bacteria</taxon>
        <taxon>Candidatus Beckwithiibacteriota</taxon>
    </lineage>
</organism>
<comment type="caution">
    <text evidence="11">The sequence shown here is derived from an EMBL/GenBank/DDBJ whole genome shotgun (WGS) entry which is preliminary data.</text>
</comment>
<evidence type="ECO:0000256" key="3">
    <source>
        <dbReference type="ARBA" id="ARBA00022502"/>
    </source>
</evidence>
<keyword evidence="3" id="KW-0337">GPI-anchor biosynthesis</keyword>
<dbReference type="GO" id="GO:0004376">
    <property type="term" value="F:GPI mannosyltransferase activity"/>
    <property type="evidence" value="ECO:0007669"/>
    <property type="project" value="InterPro"/>
</dbReference>
<dbReference type="AlphaFoldDB" id="A0A1F5DKD0"/>
<comment type="subcellular location">
    <subcellularLocation>
        <location evidence="1">Endoplasmic reticulum membrane</location>
        <topology evidence="1">Multi-pass membrane protein</topology>
    </subcellularLocation>
</comment>
<feature type="transmembrane region" description="Helical" evidence="10">
    <location>
        <begin position="270"/>
        <end position="293"/>
    </location>
</feature>
<dbReference type="InterPro" id="IPR007315">
    <property type="entry name" value="PIG-V/Gpi18"/>
</dbReference>
<dbReference type="EMBL" id="MEZN01000040">
    <property type="protein sequence ID" value="OGD55608.1"/>
    <property type="molecule type" value="Genomic_DNA"/>
</dbReference>
<protein>
    <recommendedName>
        <fullName evidence="13">Glycosyltransferase RgtA/B/C/D-like domain-containing protein</fullName>
    </recommendedName>
</protein>
<evidence type="ECO:0000256" key="9">
    <source>
        <dbReference type="ARBA" id="ARBA00023136"/>
    </source>
</evidence>
<feature type="transmembrane region" description="Helical" evidence="10">
    <location>
        <begin position="200"/>
        <end position="220"/>
    </location>
</feature>
<evidence type="ECO:0008006" key="13">
    <source>
        <dbReference type="Google" id="ProtNLM"/>
    </source>
</evidence>
<evidence type="ECO:0000256" key="10">
    <source>
        <dbReference type="SAM" id="Phobius"/>
    </source>
</evidence>
<evidence type="ECO:0000256" key="4">
    <source>
        <dbReference type="ARBA" id="ARBA00022676"/>
    </source>
</evidence>
<gene>
    <name evidence="11" type="ORF">A3E73_02560</name>
</gene>
<dbReference type="GO" id="GO:0000009">
    <property type="term" value="F:alpha-1,6-mannosyltransferase activity"/>
    <property type="evidence" value="ECO:0007669"/>
    <property type="project" value="InterPro"/>
</dbReference>
<evidence type="ECO:0000256" key="8">
    <source>
        <dbReference type="ARBA" id="ARBA00022989"/>
    </source>
</evidence>
<dbReference type="PANTHER" id="PTHR12468:SF2">
    <property type="entry name" value="GPI MANNOSYLTRANSFERASE 2"/>
    <property type="match status" value="1"/>
</dbReference>
<feature type="transmembrane region" description="Helical" evidence="10">
    <location>
        <begin position="300"/>
        <end position="321"/>
    </location>
</feature>
<keyword evidence="8 10" id="KW-1133">Transmembrane helix</keyword>
<evidence type="ECO:0000256" key="5">
    <source>
        <dbReference type="ARBA" id="ARBA00022679"/>
    </source>
</evidence>
<keyword evidence="4" id="KW-0328">Glycosyltransferase</keyword>
<reference evidence="11 12" key="1">
    <citation type="journal article" date="2016" name="Nat. Commun.">
        <title>Thousands of microbial genomes shed light on interconnected biogeochemical processes in an aquifer system.</title>
        <authorList>
            <person name="Anantharaman K."/>
            <person name="Brown C.T."/>
            <person name="Hug L.A."/>
            <person name="Sharon I."/>
            <person name="Castelle C.J."/>
            <person name="Probst A.J."/>
            <person name="Thomas B.C."/>
            <person name="Singh A."/>
            <person name="Wilkins M.J."/>
            <person name="Karaoz U."/>
            <person name="Brodie E.L."/>
            <person name="Williams K.H."/>
            <person name="Hubbard S.S."/>
            <person name="Banfield J.F."/>
        </authorList>
    </citation>
    <scope>NUCLEOTIDE SEQUENCE [LARGE SCALE GENOMIC DNA]</scope>
</reference>
<feature type="transmembrane region" description="Helical" evidence="10">
    <location>
        <begin position="341"/>
        <end position="359"/>
    </location>
</feature>
<keyword evidence="5" id="KW-0808">Transferase</keyword>
<dbReference type="PANTHER" id="PTHR12468">
    <property type="entry name" value="GPI MANNOSYLTRANSFERASE 2"/>
    <property type="match status" value="1"/>
</dbReference>
<accession>A0A1F5DKD0</accession>
<dbReference type="STRING" id="1797460.A3E73_02560"/>
<keyword evidence="7" id="KW-0256">Endoplasmic reticulum</keyword>
<evidence type="ECO:0000313" key="11">
    <source>
        <dbReference type="EMBL" id="OGD55608.1"/>
    </source>
</evidence>
<evidence type="ECO:0000313" key="12">
    <source>
        <dbReference type="Proteomes" id="UP000176791"/>
    </source>
</evidence>
<dbReference type="Proteomes" id="UP000176791">
    <property type="component" value="Unassembled WGS sequence"/>
</dbReference>
<proteinExistence type="predicted"/>